<accession>A0ABR8D059</accession>
<evidence type="ECO:0000313" key="2">
    <source>
        <dbReference type="Proteomes" id="UP000661112"/>
    </source>
</evidence>
<dbReference type="Proteomes" id="UP000661112">
    <property type="component" value="Unassembled WGS sequence"/>
</dbReference>
<gene>
    <name evidence="1" type="ORF">H6G83_00730</name>
</gene>
<reference evidence="1 2" key="1">
    <citation type="journal article" date="2020" name="ISME J.">
        <title>Comparative genomics reveals insights into cyanobacterial evolution and habitat adaptation.</title>
        <authorList>
            <person name="Chen M.Y."/>
            <person name="Teng W.K."/>
            <person name="Zhao L."/>
            <person name="Hu C.X."/>
            <person name="Zhou Y.K."/>
            <person name="Han B.P."/>
            <person name="Song L.R."/>
            <person name="Shu W.S."/>
        </authorList>
    </citation>
    <scope>NUCLEOTIDE SEQUENCE [LARGE SCALE GENOMIC DNA]</scope>
    <source>
        <strain evidence="1 2">FACHB-119</strain>
    </source>
</reference>
<dbReference type="EMBL" id="JACJSG010000001">
    <property type="protein sequence ID" value="MBD2499148.1"/>
    <property type="molecule type" value="Genomic_DNA"/>
</dbReference>
<dbReference type="RefSeq" id="WP_190465610.1">
    <property type="nucleotide sequence ID" value="NZ_JACJSG010000001.1"/>
</dbReference>
<name>A0ABR8D059_9NOST</name>
<evidence type="ECO:0000313" key="1">
    <source>
        <dbReference type="EMBL" id="MBD2499148.1"/>
    </source>
</evidence>
<organism evidence="1 2">
    <name type="scientific">Anabaena azotica FACHB-119</name>
    <dbReference type="NCBI Taxonomy" id="947527"/>
    <lineage>
        <taxon>Bacteria</taxon>
        <taxon>Bacillati</taxon>
        <taxon>Cyanobacteriota</taxon>
        <taxon>Cyanophyceae</taxon>
        <taxon>Nostocales</taxon>
        <taxon>Nostocaceae</taxon>
        <taxon>Anabaena</taxon>
        <taxon>Anabaena azotica</taxon>
    </lineage>
</organism>
<proteinExistence type="predicted"/>
<sequence>MQSCIEQINDTALYQDFYLQQDLVDEILNFAIINESIEPNTNKLFYALSCKNLPKSNYIYRGLVTNTHKCQAINEVKFNYKVIEIATNFLGYEPTNITQHLTWSLVVPESEQLIQQNYPASKWHYDVVGEESITFNFYLTDVNNEREGCHQFIPCSHKNKPWQLLFKSSTLDEATLEKYFPQQPKLSVFGSTGYGFIENPLCWHRIKPPTANSRLILQIRYS</sequence>
<dbReference type="Gene3D" id="2.60.120.620">
    <property type="entry name" value="q2cbj1_9rhob like domain"/>
    <property type="match status" value="1"/>
</dbReference>
<comment type="caution">
    <text evidence="1">The sequence shown here is derived from an EMBL/GenBank/DDBJ whole genome shotgun (WGS) entry which is preliminary data.</text>
</comment>
<evidence type="ECO:0008006" key="3">
    <source>
        <dbReference type="Google" id="ProtNLM"/>
    </source>
</evidence>
<keyword evidence="2" id="KW-1185">Reference proteome</keyword>
<protein>
    <recommendedName>
        <fullName evidence="3">2OG-Fe(II) oxygenase</fullName>
    </recommendedName>
</protein>
<dbReference type="SUPFAM" id="SSF51197">
    <property type="entry name" value="Clavaminate synthase-like"/>
    <property type="match status" value="1"/>
</dbReference>